<dbReference type="EMBL" id="JAUIZM010000074">
    <property type="protein sequence ID" value="KAK1350229.1"/>
    <property type="molecule type" value="Genomic_DNA"/>
</dbReference>
<evidence type="ECO:0000313" key="3">
    <source>
        <dbReference type="EMBL" id="KAK1350229.1"/>
    </source>
</evidence>
<dbReference type="InterPro" id="IPR017451">
    <property type="entry name" value="F-box-assoc_interact_dom"/>
</dbReference>
<protein>
    <submittedName>
        <fullName evidence="3">F-box family protein</fullName>
    </submittedName>
</protein>
<evidence type="ECO:0000259" key="1">
    <source>
        <dbReference type="Pfam" id="PF00646"/>
    </source>
</evidence>
<dbReference type="Pfam" id="PF00646">
    <property type="entry name" value="F-box"/>
    <property type="match status" value="1"/>
</dbReference>
<dbReference type="SUPFAM" id="SSF81383">
    <property type="entry name" value="F-box domain"/>
    <property type="match status" value="1"/>
</dbReference>
<dbReference type="InterPro" id="IPR036047">
    <property type="entry name" value="F-box-like_dom_sf"/>
</dbReference>
<name>A0AAD8LVX8_9APIA</name>
<dbReference type="PANTHER" id="PTHR35546:SF130">
    <property type="entry name" value="EXPRESSED PROTEIN"/>
    <property type="match status" value="1"/>
</dbReference>
<proteinExistence type="predicted"/>
<sequence length="389" mass="45036">MDMRCTSSQELVLHAEDLLTLILLRLPYKKLMSFKSVSKKWHSLITTPFFTRLLRNIFPPRRASALFIQRTIPVFFVPLDNRNATSPFRTEKFNHDGGQTRMLQSCNGLILCITGLPLIFDSRSCHVYNPSTGHRVTLPKEPLRYGRGGSYIGLTYDPLKSPHYKVIAFVVTSELNIFVGDLHIYSSETRAWKASIKSFIPPQGLISFENGVCWKGCMHWYSSNLPDSCDSDCLYFNVDEERFGTFPRPPIGAKRTSKRIMYFGESEDHLHVIEGYATSLSVYEMKNDYSGWFVRYQIDLDPISEVFPKMPTLFKDYTVFVLSLIRREKFQEDSFLVLEIRSKVIFHNLVDRSFKLIQDLPVTLKRKETGRRTLGEFQVCPYFESVSYA</sequence>
<dbReference type="InterPro" id="IPR001810">
    <property type="entry name" value="F-box_dom"/>
</dbReference>
<reference evidence="3" key="2">
    <citation type="submission" date="2023-05" db="EMBL/GenBank/DDBJ databases">
        <authorList>
            <person name="Schelkunov M.I."/>
        </authorList>
    </citation>
    <scope>NUCLEOTIDE SEQUENCE</scope>
    <source>
        <strain evidence="3">Hsosn_3</strain>
        <tissue evidence="3">Leaf</tissue>
    </source>
</reference>
<reference evidence="3" key="1">
    <citation type="submission" date="2023-02" db="EMBL/GenBank/DDBJ databases">
        <title>Genome of toxic invasive species Heracleum sosnowskyi carries increased number of genes despite the absence of recent whole-genome duplications.</title>
        <authorList>
            <person name="Schelkunov M."/>
            <person name="Shtratnikova V."/>
            <person name="Makarenko M."/>
            <person name="Klepikova A."/>
            <person name="Omelchenko D."/>
            <person name="Novikova G."/>
            <person name="Obukhova E."/>
            <person name="Bogdanov V."/>
            <person name="Penin A."/>
            <person name="Logacheva M."/>
        </authorList>
    </citation>
    <scope>NUCLEOTIDE SEQUENCE</scope>
    <source>
        <strain evidence="3">Hsosn_3</strain>
        <tissue evidence="3">Leaf</tissue>
    </source>
</reference>
<dbReference type="Pfam" id="PF07734">
    <property type="entry name" value="FBA_1"/>
    <property type="match status" value="1"/>
</dbReference>
<dbReference type="InterPro" id="IPR055290">
    <property type="entry name" value="At3g26010-like"/>
</dbReference>
<dbReference type="NCBIfam" id="TIGR01640">
    <property type="entry name" value="F_box_assoc_1"/>
    <property type="match status" value="1"/>
</dbReference>
<dbReference type="PANTHER" id="PTHR35546">
    <property type="entry name" value="F-BOX PROTEIN INTERACTION DOMAIN PROTEIN-RELATED"/>
    <property type="match status" value="1"/>
</dbReference>
<keyword evidence="4" id="KW-1185">Reference proteome</keyword>
<evidence type="ECO:0000313" key="4">
    <source>
        <dbReference type="Proteomes" id="UP001237642"/>
    </source>
</evidence>
<accession>A0AAD8LVX8</accession>
<organism evidence="3 4">
    <name type="scientific">Heracleum sosnowskyi</name>
    <dbReference type="NCBI Taxonomy" id="360622"/>
    <lineage>
        <taxon>Eukaryota</taxon>
        <taxon>Viridiplantae</taxon>
        <taxon>Streptophyta</taxon>
        <taxon>Embryophyta</taxon>
        <taxon>Tracheophyta</taxon>
        <taxon>Spermatophyta</taxon>
        <taxon>Magnoliopsida</taxon>
        <taxon>eudicotyledons</taxon>
        <taxon>Gunneridae</taxon>
        <taxon>Pentapetalae</taxon>
        <taxon>asterids</taxon>
        <taxon>campanulids</taxon>
        <taxon>Apiales</taxon>
        <taxon>Apiaceae</taxon>
        <taxon>Apioideae</taxon>
        <taxon>apioid superclade</taxon>
        <taxon>Tordylieae</taxon>
        <taxon>Tordyliinae</taxon>
        <taxon>Heracleum</taxon>
    </lineage>
</organism>
<dbReference type="AlphaFoldDB" id="A0AAD8LVX8"/>
<dbReference type="InterPro" id="IPR006527">
    <property type="entry name" value="F-box-assoc_dom_typ1"/>
</dbReference>
<evidence type="ECO:0000259" key="2">
    <source>
        <dbReference type="Pfam" id="PF07734"/>
    </source>
</evidence>
<comment type="caution">
    <text evidence="3">The sequence shown here is derived from an EMBL/GenBank/DDBJ whole genome shotgun (WGS) entry which is preliminary data.</text>
</comment>
<gene>
    <name evidence="3" type="ORF">POM88_054712</name>
</gene>
<feature type="domain" description="F-box associated beta-propeller type 1" evidence="2">
    <location>
        <begin position="101"/>
        <end position="273"/>
    </location>
</feature>
<feature type="domain" description="F-box" evidence="1">
    <location>
        <begin position="16"/>
        <end position="51"/>
    </location>
</feature>
<dbReference type="Proteomes" id="UP001237642">
    <property type="component" value="Unassembled WGS sequence"/>
</dbReference>